<dbReference type="Pfam" id="PF07176">
    <property type="entry name" value="DUF1400"/>
    <property type="match status" value="1"/>
</dbReference>
<protein>
    <submittedName>
        <fullName evidence="6">Putative dienelactone hydrolase</fullName>
    </submittedName>
</protein>
<dbReference type="GO" id="GO:0003847">
    <property type="term" value="F:1-alkyl-2-acetylglycerophosphocholine esterase activity"/>
    <property type="evidence" value="ECO:0007669"/>
    <property type="project" value="TreeGrafter"/>
</dbReference>
<dbReference type="SUPFAM" id="SSF53474">
    <property type="entry name" value="alpha/beta-Hydrolases"/>
    <property type="match status" value="1"/>
</dbReference>
<evidence type="ECO:0000256" key="3">
    <source>
        <dbReference type="ARBA" id="ARBA00023098"/>
    </source>
</evidence>
<sequence>MSHSLFEYVRAYLTSHGPRSGLNPPRMTVPTTERRWGQRLHSILALGSFLAAAIAPAPAIAAEEIRFFYSVAALTLRVESLAAFAADGTTNANIRDFLRVVKPTEEEKAKFQRTLVEPVEIDPLLLSRLLNTDEGDRLLTVLGNTIEIQGGINGKPALRAAMIEAANEPGGLTVLGFFEQLPVNMQINLEKALWRAKQAEYLVGATERLVAVTKAIGLEEAEGYPAVDFAQLPNPATPGSATVVRDRWDLEDPSRDRSFYVDVYRPQSQETGEIPVVVFSHGLTDEPESFSELGELLASQGFLVVMPQHPGSDELQAAALIDGTSRQIFHRNEFIDRPLDISYTLNELERRNEAEFGGRLNLTNVGSMGHSFGGYTALATAGATLDFEHLERDCTPTGPGRFNTALLLQCRALKLEQPLPNLKDDRVGSVFLANPVNASIFGPNGLANVTVPVMVGAGSYDLSTPFVFEQARSFPWLANAPESFLLLIEGDSHVPIPDLDGGSYFAVTSVIGLTLPSEDLRDYYAEPFQAAFAQVFVAGNEEYRAYLNPAYAAYLSQDRDFDAVLIPQASAPALQAAFAAEAEEFRKL</sequence>
<feature type="transmembrane region" description="Helical" evidence="4">
    <location>
        <begin position="43"/>
        <end position="61"/>
    </location>
</feature>
<keyword evidence="4" id="KW-0472">Membrane</keyword>
<dbReference type="PANTHER" id="PTHR10272">
    <property type="entry name" value="PLATELET-ACTIVATING FACTOR ACETYLHYDROLASE"/>
    <property type="match status" value="1"/>
</dbReference>
<dbReference type="InParanoid" id="U5DFB1"/>
<dbReference type="STRING" id="582515.KR51_00000700"/>
<dbReference type="PATRIC" id="fig|582515.4.peg.84"/>
<dbReference type="InterPro" id="IPR010802">
    <property type="entry name" value="DUF1400"/>
</dbReference>
<comment type="caution">
    <text evidence="6">The sequence shown here is derived from an EMBL/GenBank/DDBJ whole genome shotgun (WGS) entry which is preliminary data.</text>
</comment>
<evidence type="ECO:0000313" key="6">
    <source>
        <dbReference type="EMBL" id="ERN43178.1"/>
    </source>
</evidence>
<proteinExistence type="predicted"/>
<dbReference type="eggNOG" id="COG4188">
    <property type="taxonomic scope" value="Bacteria"/>
</dbReference>
<name>U5DFB1_9CHRO</name>
<accession>U5DFB1</accession>
<evidence type="ECO:0000259" key="5">
    <source>
        <dbReference type="Pfam" id="PF07176"/>
    </source>
</evidence>
<evidence type="ECO:0000256" key="2">
    <source>
        <dbReference type="ARBA" id="ARBA00022963"/>
    </source>
</evidence>
<evidence type="ECO:0000256" key="4">
    <source>
        <dbReference type="SAM" id="Phobius"/>
    </source>
</evidence>
<dbReference type="InterPro" id="IPR017395">
    <property type="entry name" value="Chlorophyllase-like"/>
</dbReference>
<dbReference type="Gene3D" id="3.40.50.1820">
    <property type="entry name" value="alpha/beta hydrolase"/>
    <property type="match status" value="1"/>
</dbReference>
<evidence type="ECO:0000256" key="1">
    <source>
        <dbReference type="ARBA" id="ARBA00022801"/>
    </source>
</evidence>
<dbReference type="InterPro" id="IPR029058">
    <property type="entry name" value="AB_hydrolase_fold"/>
</dbReference>
<dbReference type="EMBL" id="ASSJ01000001">
    <property type="protein sequence ID" value="ERN43178.1"/>
    <property type="molecule type" value="Genomic_DNA"/>
</dbReference>
<dbReference type="AlphaFoldDB" id="U5DFB1"/>
<dbReference type="PANTHER" id="PTHR10272:SF13">
    <property type="entry name" value="POLY(ETHYLENE TEREPHTHALATE) HYDROLASE"/>
    <property type="match status" value="1"/>
</dbReference>
<keyword evidence="7" id="KW-1185">Reference proteome</keyword>
<dbReference type="Proteomes" id="UP000016960">
    <property type="component" value="Unassembled WGS sequence"/>
</dbReference>
<reference evidence="6 7" key="1">
    <citation type="submission" date="2013-05" db="EMBL/GenBank/DDBJ databases">
        <title>Draft genome sequence of Rubidibacter lacunae KORDI 51-2.</title>
        <authorList>
            <person name="Choi D.H."/>
            <person name="Noh J.H."/>
            <person name="Kwon K.-K."/>
            <person name="Lee J.-H."/>
            <person name="Ryu J.-Y."/>
        </authorList>
    </citation>
    <scope>NUCLEOTIDE SEQUENCE [LARGE SCALE GENOMIC DNA]</scope>
    <source>
        <strain evidence="6 7">KORDI 51-2</strain>
    </source>
</reference>
<keyword evidence="4" id="KW-1133">Transmembrane helix</keyword>
<keyword evidence="1 6" id="KW-0378">Hydrolase</keyword>
<dbReference type="Pfam" id="PF07224">
    <property type="entry name" value="Chlorophyllase"/>
    <property type="match status" value="1"/>
</dbReference>
<keyword evidence="4" id="KW-0812">Transmembrane</keyword>
<feature type="domain" description="DUF1400" evidence="5">
    <location>
        <begin position="61"/>
        <end position="188"/>
    </location>
</feature>
<dbReference type="GO" id="GO:0016042">
    <property type="term" value="P:lipid catabolic process"/>
    <property type="evidence" value="ECO:0007669"/>
    <property type="project" value="UniProtKB-KW"/>
</dbReference>
<gene>
    <name evidence="6" type="ORF">KR51_00000700</name>
</gene>
<evidence type="ECO:0000313" key="7">
    <source>
        <dbReference type="Proteomes" id="UP000016960"/>
    </source>
</evidence>
<keyword evidence="2" id="KW-0442">Lipid degradation</keyword>
<keyword evidence="3" id="KW-0443">Lipid metabolism</keyword>
<organism evidence="6 7">
    <name type="scientific">Rubidibacter lacunae KORDI 51-2</name>
    <dbReference type="NCBI Taxonomy" id="582515"/>
    <lineage>
        <taxon>Bacteria</taxon>
        <taxon>Bacillati</taxon>
        <taxon>Cyanobacteriota</taxon>
        <taxon>Cyanophyceae</taxon>
        <taxon>Oscillatoriophycideae</taxon>
        <taxon>Chroococcales</taxon>
        <taxon>Aphanothecaceae</taxon>
        <taxon>Rubidibacter</taxon>
    </lineage>
</organism>